<gene>
    <name evidence="1" type="ORF">NE398_07695</name>
</gene>
<proteinExistence type="predicted"/>
<accession>A0A9X3XL49</accession>
<sequence length="260" mass="30559">MRDFKYKGFSSKELYSTVRDKFVMEERKVNGDENLTSGKTYIYKPVRIKKINKLTNEVVPFKKMDLDYLNRWLLNNKDYEILEIDKYLYKAIFFPYGDDYTKGAKDGYVDLKVRLYKNAFSSIMVCERTLTDRIIENTNDNEKYLCIDNRSNVEGLIIYPNFVISNIPRKGFRESRKIIIENTSITNNIITLSLEDNEKIYINGKNDYIESNKNRLVNKIGEYIKLQNGINTIKIKSDGYCRISISHQSEFNIEGAWDLG</sequence>
<comment type="caution">
    <text evidence="1">The sequence shown here is derived from an EMBL/GenBank/DDBJ whole genome shotgun (WGS) entry which is preliminary data.</text>
</comment>
<evidence type="ECO:0000313" key="1">
    <source>
        <dbReference type="EMBL" id="MDC4240044.1"/>
    </source>
</evidence>
<organism evidence="1 2">
    <name type="scientific">Clostridium tertium</name>
    <dbReference type="NCBI Taxonomy" id="1559"/>
    <lineage>
        <taxon>Bacteria</taxon>
        <taxon>Bacillati</taxon>
        <taxon>Bacillota</taxon>
        <taxon>Clostridia</taxon>
        <taxon>Eubacteriales</taxon>
        <taxon>Clostridiaceae</taxon>
        <taxon>Clostridium</taxon>
    </lineage>
</organism>
<keyword evidence="2" id="KW-1185">Reference proteome</keyword>
<dbReference type="EMBL" id="JAMRYU010000006">
    <property type="protein sequence ID" value="MDC4240044.1"/>
    <property type="molecule type" value="Genomic_DNA"/>
</dbReference>
<dbReference type="AlphaFoldDB" id="A0A9X3XL49"/>
<dbReference type="Proteomes" id="UP001141183">
    <property type="component" value="Unassembled WGS sequence"/>
</dbReference>
<name>A0A9X3XL49_9CLOT</name>
<protein>
    <submittedName>
        <fullName evidence="1">Uncharacterized protein</fullName>
    </submittedName>
</protein>
<dbReference type="RefSeq" id="WP_272470226.1">
    <property type="nucleotide sequence ID" value="NZ_JAMRYU010000006.1"/>
</dbReference>
<evidence type="ECO:0000313" key="2">
    <source>
        <dbReference type="Proteomes" id="UP001141183"/>
    </source>
</evidence>
<reference evidence="1" key="1">
    <citation type="submission" date="2022-05" db="EMBL/GenBank/DDBJ databases">
        <title>Draft genome sequence of Clostridium tertium strain CP3 isolated from Peru.</title>
        <authorList>
            <person name="Hurtado R."/>
            <person name="Lima L."/>
            <person name="Sousa T."/>
            <person name="Jaiswal A.K."/>
            <person name="Tiwari S."/>
            <person name="Maturrano L."/>
            <person name="Brenig B."/>
            <person name="Azevedo V."/>
        </authorList>
    </citation>
    <scope>NUCLEOTIDE SEQUENCE</scope>
    <source>
        <strain evidence="1">CP3</strain>
    </source>
</reference>